<reference evidence="3 4" key="1">
    <citation type="journal article" date="2019" name="Int. J. Syst. Evol. Microbiol.">
        <title>The Global Catalogue of Microorganisms (GCM) 10K type strain sequencing project: providing services to taxonomists for standard genome sequencing and annotation.</title>
        <authorList>
            <consortium name="The Broad Institute Genomics Platform"/>
            <consortium name="The Broad Institute Genome Sequencing Center for Infectious Disease"/>
            <person name="Wu L."/>
            <person name="Ma J."/>
        </authorList>
    </citation>
    <scope>NUCLEOTIDE SEQUENCE [LARGE SCALE GENOMIC DNA]</scope>
    <source>
        <strain evidence="3 4">JCM 14942</strain>
    </source>
</reference>
<keyword evidence="4" id="KW-1185">Reference proteome</keyword>
<feature type="region of interest" description="Disordered" evidence="1">
    <location>
        <begin position="180"/>
        <end position="277"/>
    </location>
</feature>
<feature type="compositionally biased region" description="Pro residues" evidence="1">
    <location>
        <begin position="262"/>
        <end position="277"/>
    </location>
</feature>
<dbReference type="Proteomes" id="UP001500842">
    <property type="component" value="Unassembled WGS sequence"/>
</dbReference>
<keyword evidence="2" id="KW-0812">Transmembrane</keyword>
<gene>
    <name evidence="3" type="ORF">GCM10009788_35570</name>
</gene>
<evidence type="ECO:0000256" key="1">
    <source>
        <dbReference type="SAM" id="MobiDB-lite"/>
    </source>
</evidence>
<keyword evidence="2" id="KW-1133">Transmembrane helix</keyword>
<dbReference type="EMBL" id="BAAAOR010000026">
    <property type="protein sequence ID" value="GAA1529038.1"/>
    <property type="molecule type" value="Genomic_DNA"/>
</dbReference>
<sequence>MAQTETDEKAARIDWQATAAGAGAAVTVAVLLSTLGAAGTLIGAALGSVIATVSTALYKQGIESSRRRMADVQAAAMQRVNLAEQNVRRAARRSDPQAAERELDRAHRHLDAAEGDAPGEDEGDAADDEADDEADESAEQAPNRWAMLPWKRIAVLAVGVFLISLLVIGAVELVLGRSVSTITGGTDGKDRTSFSGIFGNSGGSKDEKKQEEPAEETPTPTPTPSPTDTATTAPTEATTTPTPSETASPSATATATETATPTPTPTPSPTPTPGASP</sequence>
<feature type="transmembrane region" description="Helical" evidence="2">
    <location>
        <begin position="35"/>
        <end position="58"/>
    </location>
</feature>
<keyword evidence="2" id="KW-0472">Membrane</keyword>
<organism evidence="3 4">
    <name type="scientific">Nocardioides humi</name>
    <dbReference type="NCBI Taxonomy" id="449461"/>
    <lineage>
        <taxon>Bacteria</taxon>
        <taxon>Bacillati</taxon>
        <taxon>Actinomycetota</taxon>
        <taxon>Actinomycetes</taxon>
        <taxon>Propionibacteriales</taxon>
        <taxon>Nocardioidaceae</taxon>
        <taxon>Nocardioides</taxon>
    </lineage>
</organism>
<comment type="caution">
    <text evidence="3">The sequence shown here is derived from an EMBL/GenBank/DDBJ whole genome shotgun (WGS) entry which is preliminary data.</text>
</comment>
<evidence type="ECO:0000256" key="2">
    <source>
        <dbReference type="SAM" id="Phobius"/>
    </source>
</evidence>
<feature type="transmembrane region" description="Helical" evidence="2">
    <location>
        <begin position="153"/>
        <end position="175"/>
    </location>
</feature>
<proteinExistence type="predicted"/>
<name>A0ABN2AZM4_9ACTN</name>
<feature type="region of interest" description="Disordered" evidence="1">
    <location>
        <begin position="111"/>
        <end position="141"/>
    </location>
</feature>
<evidence type="ECO:0000313" key="3">
    <source>
        <dbReference type="EMBL" id="GAA1529038.1"/>
    </source>
</evidence>
<feature type="compositionally biased region" description="Low complexity" evidence="1">
    <location>
        <begin position="226"/>
        <end position="261"/>
    </location>
</feature>
<evidence type="ECO:0000313" key="4">
    <source>
        <dbReference type="Proteomes" id="UP001500842"/>
    </source>
</evidence>
<dbReference type="RefSeq" id="WP_181411055.1">
    <property type="nucleotide sequence ID" value="NZ_BAAAOR010000026.1"/>
</dbReference>
<feature type="compositionally biased region" description="Acidic residues" evidence="1">
    <location>
        <begin position="113"/>
        <end position="138"/>
    </location>
</feature>
<protein>
    <submittedName>
        <fullName evidence="3">Uncharacterized protein</fullName>
    </submittedName>
</protein>
<accession>A0ABN2AZM4</accession>